<dbReference type="GO" id="GO:0006979">
    <property type="term" value="P:response to oxidative stress"/>
    <property type="evidence" value="ECO:0007669"/>
    <property type="project" value="TreeGrafter"/>
</dbReference>
<dbReference type="OrthoDB" id="5493802at2"/>
<sequence length="218" mass="23759">MAPTLVDTERPAFSARLKAETASRHEQAEHSSFMADLLGGKLDLEAYRQLLTQYVYIYEALEGVAAGFRAHPNPITEPFVLEGLDRLASIEADLAELGGPTDDQPLLATADYAAAIRATASTPERFLAHHYLRYLGDLSGGQAVAALVARYYGVPAEALSMYRFEALPKPKVFKDSYRGLLDAAPLTEAQRDALVDEALTGFDHNTRVFAQLGECVTP</sequence>
<keyword evidence="7" id="KW-1185">Reference proteome</keyword>
<dbReference type="PIRSF" id="PIRSF000343">
    <property type="entry name" value="Haem_Oase"/>
    <property type="match status" value="1"/>
</dbReference>
<keyword evidence="1 4" id="KW-0349">Heme</keyword>
<dbReference type="PRINTS" id="PR00088">
    <property type="entry name" value="HAEMOXYGNASE"/>
</dbReference>
<dbReference type="InterPro" id="IPR016053">
    <property type="entry name" value="Haem_Oase-like"/>
</dbReference>
<evidence type="ECO:0000313" key="6">
    <source>
        <dbReference type="EMBL" id="ORC16102.1"/>
    </source>
</evidence>
<name>A0A1Y1RNB4_9MICC</name>
<dbReference type="PANTHER" id="PTHR10720:SF0">
    <property type="entry name" value="HEME OXYGENASE"/>
    <property type="match status" value="1"/>
</dbReference>
<dbReference type="CDD" id="cd19165">
    <property type="entry name" value="HemeO"/>
    <property type="match status" value="1"/>
</dbReference>
<keyword evidence="3 5" id="KW-0408">Iron</keyword>
<evidence type="ECO:0000256" key="4">
    <source>
        <dbReference type="PIRSR" id="PIRSR000343-1"/>
    </source>
</evidence>
<comment type="caution">
    <text evidence="6">The sequence shown here is derived from an EMBL/GenBank/DDBJ whole genome shotgun (WGS) entry which is preliminary data.</text>
</comment>
<dbReference type="GO" id="GO:0042167">
    <property type="term" value="P:heme catabolic process"/>
    <property type="evidence" value="ECO:0007669"/>
    <property type="project" value="TreeGrafter"/>
</dbReference>
<dbReference type="SUPFAM" id="SSF48613">
    <property type="entry name" value="Heme oxygenase-like"/>
    <property type="match status" value="1"/>
</dbReference>
<dbReference type="PANTHER" id="PTHR10720">
    <property type="entry name" value="HEME OXYGENASE"/>
    <property type="match status" value="1"/>
</dbReference>
<dbReference type="Pfam" id="PF01126">
    <property type="entry name" value="Heme_oxygenase"/>
    <property type="match status" value="1"/>
</dbReference>
<dbReference type="Proteomes" id="UP000192359">
    <property type="component" value="Unassembled WGS sequence"/>
</dbReference>
<gene>
    <name evidence="6" type="ORF">A7979_05735</name>
</gene>
<evidence type="ECO:0000313" key="7">
    <source>
        <dbReference type="Proteomes" id="UP000192359"/>
    </source>
</evidence>
<protein>
    <submittedName>
        <fullName evidence="6">Heme oxygenase</fullName>
    </submittedName>
</protein>
<keyword evidence="2 5" id="KW-0479">Metal-binding</keyword>
<dbReference type="GO" id="GO:0020037">
    <property type="term" value="F:heme binding"/>
    <property type="evidence" value="ECO:0007669"/>
    <property type="project" value="TreeGrafter"/>
</dbReference>
<feature type="binding site" evidence="4">
    <location>
        <position position="178"/>
    </location>
    <ligand>
        <name>heme b</name>
        <dbReference type="ChEBI" id="CHEBI:60344"/>
    </ligand>
</feature>
<dbReference type="InterPro" id="IPR002051">
    <property type="entry name" value="Haem_Oase"/>
</dbReference>
<dbReference type="RefSeq" id="WP_083092736.1">
    <property type="nucleotide sequence ID" value="NZ_LXWF01000041.1"/>
</dbReference>
<dbReference type="GO" id="GO:0004392">
    <property type="term" value="F:heme oxygenase (decyclizing) activity"/>
    <property type="evidence" value="ECO:0007669"/>
    <property type="project" value="InterPro"/>
</dbReference>
<evidence type="ECO:0000256" key="5">
    <source>
        <dbReference type="PIRSR" id="PIRSR000343-2"/>
    </source>
</evidence>
<evidence type="ECO:0000256" key="2">
    <source>
        <dbReference type="ARBA" id="ARBA00022723"/>
    </source>
</evidence>
<feature type="binding site" description="axial binding residue" evidence="5">
    <location>
        <position position="25"/>
    </location>
    <ligand>
        <name>heme b</name>
        <dbReference type="ChEBI" id="CHEBI:60344"/>
    </ligand>
    <ligandPart>
        <name>Fe</name>
        <dbReference type="ChEBI" id="CHEBI:18248"/>
    </ligandPart>
</feature>
<evidence type="ECO:0000256" key="1">
    <source>
        <dbReference type="ARBA" id="ARBA00022617"/>
    </source>
</evidence>
<organism evidence="6 7">
    <name type="scientific">Rothia nasimurium</name>
    <dbReference type="NCBI Taxonomy" id="85336"/>
    <lineage>
        <taxon>Bacteria</taxon>
        <taxon>Bacillati</taxon>
        <taxon>Actinomycetota</taxon>
        <taxon>Actinomycetes</taxon>
        <taxon>Micrococcales</taxon>
        <taxon>Micrococcaceae</taxon>
        <taxon>Rothia</taxon>
    </lineage>
</organism>
<proteinExistence type="predicted"/>
<accession>A0A1Y1RNB4</accession>
<feature type="binding site" evidence="4">
    <location>
        <position position="18"/>
    </location>
    <ligand>
        <name>heme b</name>
        <dbReference type="ChEBI" id="CHEBI:60344"/>
    </ligand>
</feature>
<dbReference type="InterPro" id="IPR016084">
    <property type="entry name" value="Haem_Oase-like_multi-hlx"/>
</dbReference>
<evidence type="ECO:0000256" key="3">
    <source>
        <dbReference type="ARBA" id="ARBA00023004"/>
    </source>
</evidence>
<feature type="binding site" evidence="4">
    <location>
        <position position="131"/>
    </location>
    <ligand>
        <name>heme b</name>
        <dbReference type="ChEBI" id="CHEBI:60344"/>
    </ligand>
</feature>
<dbReference type="AlphaFoldDB" id="A0A1Y1RNB4"/>
<dbReference type="GO" id="GO:0006788">
    <property type="term" value="P:heme oxidation"/>
    <property type="evidence" value="ECO:0007669"/>
    <property type="project" value="InterPro"/>
</dbReference>
<dbReference type="GO" id="GO:0046872">
    <property type="term" value="F:metal ion binding"/>
    <property type="evidence" value="ECO:0007669"/>
    <property type="project" value="UniProtKB-KW"/>
</dbReference>
<dbReference type="Gene3D" id="1.20.910.10">
    <property type="entry name" value="Heme oxygenase-like"/>
    <property type="match status" value="1"/>
</dbReference>
<reference evidence="6 7" key="1">
    <citation type="submission" date="2016-05" db="EMBL/GenBank/DDBJ databases">
        <title>Draft genome sequence of a porcine commensal Rothia nasimurium.</title>
        <authorList>
            <person name="Gaiser R.A."/>
            <person name="Van Baarlen P."/>
            <person name="Wells J.M."/>
        </authorList>
    </citation>
    <scope>NUCLEOTIDE SEQUENCE [LARGE SCALE GENOMIC DNA]</scope>
    <source>
        <strain evidence="6 7">PT-32</strain>
    </source>
</reference>
<dbReference type="EMBL" id="LXWF01000041">
    <property type="protein sequence ID" value="ORC16102.1"/>
    <property type="molecule type" value="Genomic_DNA"/>
</dbReference>